<evidence type="ECO:0000313" key="2">
    <source>
        <dbReference type="Proteomes" id="UP000593890"/>
    </source>
</evidence>
<reference evidence="2" key="1">
    <citation type="submission" date="2020-07" db="EMBL/GenBank/DDBJ databases">
        <title>Complete genome sequencing of Clostridia bacterium strain 12CBH8.</title>
        <authorList>
            <person name="Sakamoto M."/>
            <person name="Murakami T."/>
            <person name="Mori H."/>
        </authorList>
    </citation>
    <scope>NUCLEOTIDE SEQUENCE [LARGE SCALE GENOMIC DNA]</scope>
    <source>
        <strain evidence="2">12CBH8</strain>
    </source>
</reference>
<dbReference type="Pfam" id="PF10704">
    <property type="entry name" value="DUF2508"/>
    <property type="match status" value="1"/>
</dbReference>
<gene>
    <name evidence="1" type="ORF">C12CBH8_15750</name>
</gene>
<proteinExistence type="predicted"/>
<sequence length="100" mass="11845">MERMKDIARNLFGRKRESLPEVDPEKERLLEEIRLVCQMMQTAHSRFSAQSDEDLMEACIYEMEALEARYRYLNRQAREQGITCQPYEMHMDAKEGNVVG</sequence>
<evidence type="ECO:0000313" key="1">
    <source>
        <dbReference type="EMBL" id="BCI60936.1"/>
    </source>
</evidence>
<protein>
    <recommendedName>
        <fullName evidence="3">DUF2508 domain-containing protein</fullName>
    </recommendedName>
</protein>
<accession>A0A7I8D2D4</accession>
<name>A0A7I8D2D4_9FIRM</name>
<organism evidence="1 2">
    <name type="scientific">Solibaculum mannosilyticum</name>
    <dbReference type="NCBI Taxonomy" id="2780922"/>
    <lineage>
        <taxon>Bacteria</taxon>
        <taxon>Bacillati</taxon>
        <taxon>Bacillota</taxon>
        <taxon>Clostridia</taxon>
        <taxon>Eubacteriales</taxon>
        <taxon>Oscillospiraceae</taxon>
        <taxon>Solibaculum</taxon>
    </lineage>
</organism>
<dbReference type="InterPro" id="IPR019644">
    <property type="entry name" value="DUF2508"/>
</dbReference>
<evidence type="ECO:0008006" key="3">
    <source>
        <dbReference type="Google" id="ProtNLM"/>
    </source>
</evidence>
<dbReference type="AlphaFoldDB" id="A0A7I8D2D4"/>
<dbReference type="Proteomes" id="UP000593890">
    <property type="component" value="Chromosome"/>
</dbReference>
<dbReference type="RefSeq" id="WP_090264265.1">
    <property type="nucleotide sequence ID" value="NZ_AP023321.1"/>
</dbReference>
<keyword evidence="2" id="KW-1185">Reference proteome</keyword>
<dbReference type="EMBL" id="AP023321">
    <property type="protein sequence ID" value="BCI60936.1"/>
    <property type="molecule type" value="Genomic_DNA"/>
</dbReference>
<dbReference type="KEGG" id="sman:C12CBH8_15750"/>